<feature type="transmembrane region" description="Helical" evidence="1">
    <location>
        <begin position="12"/>
        <end position="29"/>
    </location>
</feature>
<evidence type="ECO:0000313" key="3">
    <source>
        <dbReference type="Proteomes" id="UP001529423"/>
    </source>
</evidence>
<protein>
    <submittedName>
        <fullName evidence="2">YibE/F family protein</fullName>
    </submittedName>
</protein>
<evidence type="ECO:0000313" key="2">
    <source>
        <dbReference type="EMBL" id="MDM8334783.1"/>
    </source>
</evidence>
<keyword evidence="3" id="KW-1185">Reference proteome</keyword>
<dbReference type="Proteomes" id="UP001529423">
    <property type="component" value="Unassembled WGS sequence"/>
</dbReference>
<organism evidence="2 3">
    <name type="scientific">Limosilactobacillus panis</name>
    <dbReference type="NCBI Taxonomy" id="47493"/>
    <lineage>
        <taxon>Bacteria</taxon>
        <taxon>Bacillati</taxon>
        <taxon>Bacillota</taxon>
        <taxon>Bacilli</taxon>
        <taxon>Lactobacillales</taxon>
        <taxon>Lactobacillaceae</taxon>
        <taxon>Limosilactobacillus</taxon>
    </lineage>
</organism>
<feature type="transmembrane region" description="Helical" evidence="1">
    <location>
        <begin position="150"/>
        <end position="170"/>
    </location>
</feature>
<comment type="caution">
    <text evidence="2">The sequence shown here is derived from an EMBL/GenBank/DDBJ whole genome shotgun (WGS) entry which is preliminary data.</text>
</comment>
<keyword evidence="1" id="KW-0812">Transmembrane</keyword>
<dbReference type="EMBL" id="JAUDEO010000148">
    <property type="protein sequence ID" value="MDM8334783.1"/>
    <property type="molecule type" value="Genomic_DNA"/>
</dbReference>
<feature type="non-terminal residue" evidence="2">
    <location>
        <position position="172"/>
    </location>
</feature>
<accession>A0ABT7VPZ0</accession>
<proteinExistence type="predicted"/>
<dbReference type="PANTHER" id="PTHR41771:SF1">
    <property type="entry name" value="MEMBRANE PROTEIN"/>
    <property type="match status" value="1"/>
</dbReference>
<keyword evidence="1" id="KW-0472">Membrane</keyword>
<reference evidence="3" key="1">
    <citation type="submission" date="2023-06" db="EMBL/GenBank/DDBJ databases">
        <title>Identification and characterization of horizontal gene transfer across gut microbiota members of farm animals based on homology search.</title>
        <authorList>
            <person name="Zeman M."/>
            <person name="Kubasova T."/>
            <person name="Jahodarova E."/>
            <person name="Nykrynova M."/>
            <person name="Rychlik I."/>
        </authorList>
    </citation>
    <scope>NUCLEOTIDE SEQUENCE [LARGE SCALE GENOMIC DNA]</scope>
    <source>
        <strain evidence="3">105_WCHN</strain>
    </source>
</reference>
<dbReference type="PANTHER" id="PTHR41771">
    <property type="entry name" value="MEMBRANE PROTEIN-RELATED"/>
    <property type="match status" value="1"/>
</dbReference>
<name>A0ABT7VPZ0_9LACO</name>
<reference evidence="2 3" key="3">
    <citation type="submission" date="2023-06" db="EMBL/GenBank/DDBJ databases">
        <authorList>
            <person name="Zeman M."/>
            <person name="Kubasova T."/>
            <person name="Jahodarova E."/>
            <person name="Nykrynova M."/>
            <person name="Rychlik I."/>
        </authorList>
    </citation>
    <scope>NUCLEOTIDE SEQUENCE [LARGE SCALE GENOMIC DNA]</scope>
    <source>
        <strain evidence="2 3">105_WCHN</strain>
    </source>
</reference>
<sequence>MHSHYWSRSRMIMLAVLLVIGAGAMLLVTHNQRFYRRPIARVEQVHAGAVQKTTDQFKNVDHEHQQRLTVRLLNTAHRGERLTVNNTYSDSQPMDQRYHRGDQIFLSQLRQHHGRLNANVSGYKRDGVVVFLVWLVSLLLIMMMGQAGVLALVSVVVNALLFIIAIEVDLKN</sequence>
<gene>
    <name evidence="2" type="ORF">QUW46_09525</name>
</gene>
<feature type="transmembrane region" description="Helical" evidence="1">
    <location>
        <begin position="127"/>
        <end position="144"/>
    </location>
</feature>
<keyword evidence="1" id="KW-1133">Transmembrane helix</keyword>
<reference evidence="2 3" key="2">
    <citation type="submission" date="2023-06" db="EMBL/GenBank/DDBJ databases">
        <title>Identification and characterization of horizontal gene transfer across gut microbiota members of farm animals based on homology search.</title>
        <authorList>
            <person name="Schwarzerova J."/>
            <person name="Nykrynova M."/>
            <person name="Jureckova K."/>
            <person name="Cejkova D."/>
            <person name="Rychlik I."/>
        </authorList>
    </citation>
    <scope>NUCLEOTIDE SEQUENCE [LARGE SCALE GENOMIC DNA]</scope>
    <source>
        <strain evidence="2 3">105_WCHN</strain>
    </source>
</reference>
<dbReference type="InterPro" id="IPR012507">
    <property type="entry name" value="YibE_F"/>
</dbReference>
<evidence type="ECO:0000256" key="1">
    <source>
        <dbReference type="SAM" id="Phobius"/>
    </source>
</evidence>